<keyword evidence="7 11" id="KW-0328">Glycosyltransferase</keyword>
<dbReference type="CDD" id="cd03791">
    <property type="entry name" value="GT5_Glycogen_synthase_DULL1-like"/>
    <property type="match status" value="1"/>
</dbReference>
<dbReference type="NCBIfam" id="NF001899">
    <property type="entry name" value="PRK00654.1-2"/>
    <property type="match status" value="1"/>
</dbReference>
<feature type="domain" description="Glycosyl transferase family 1" evidence="12">
    <location>
        <begin position="287"/>
        <end position="451"/>
    </location>
</feature>
<evidence type="ECO:0000256" key="4">
    <source>
        <dbReference type="ARBA" id="ARBA00010281"/>
    </source>
</evidence>
<evidence type="ECO:0000256" key="10">
    <source>
        <dbReference type="ARBA" id="ARBA00031722"/>
    </source>
</evidence>
<evidence type="ECO:0000256" key="11">
    <source>
        <dbReference type="HAMAP-Rule" id="MF_00484"/>
    </source>
</evidence>
<dbReference type="InterPro" id="IPR013534">
    <property type="entry name" value="Starch_synth_cat_dom"/>
</dbReference>
<feature type="domain" description="Starch synthase catalytic" evidence="13">
    <location>
        <begin position="3"/>
        <end position="236"/>
    </location>
</feature>
<dbReference type="Pfam" id="PF00534">
    <property type="entry name" value="Glycos_transf_1"/>
    <property type="match status" value="1"/>
</dbReference>
<organism evidence="14 15">
    <name type="scientific">Candidatus Methylobacter titanis</name>
    <dbReference type="NCBI Taxonomy" id="3053457"/>
    <lineage>
        <taxon>Bacteria</taxon>
        <taxon>Pseudomonadati</taxon>
        <taxon>Pseudomonadota</taxon>
        <taxon>Gammaproteobacteria</taxon>
        <taxon>Methylococcales</taxon>
        <taxon>Methylococcaceae</taxon>
        <taxon>Methylobacter</taxon>
    </lineage>
</organism>
<keyword evidence="15" id="KW-1185">Reference proteome</keyword>
<evidence type="ECO:0000259" key="13">
    <source>
        <dbReference type="Pfam" id="PF08323"/>
    </source>
</evidence>
<gene>
    <name evidence="11 14" type="primary">glgA</name>
    <name evidence="14" type="ORF">PSU93_05220</name>
</gene>
<accession>A0AA43Q2I4</accession>
<reference evidence="14" key="1">
    <citation type="submission" date="2023-01" db="EMBL/GenBank/DDBJ databases">
        <title>Biogeochemical cycle of methane in antarctic sediments.</title>
        <authorList>
            <person name="Roldan D.M."/>
            <person name="Menes R.J."/>
        </authorList>
    </citation>
    <scope>NUCLEOTIDE SEQUENCE [LARGE SCALE GENOMIC DNA]</scope>
    <source>
        <strain evidence="14">K-2018 MAG008</strain>
    </source>
</reference>
<keyword evidence="8 11" id="KW-0808">Transferase</keyword>
<dbReference type="PANTHER" id="PTHR45825">
    <property type="entry name" value="GRANULE-BOUND STARCH SYNTHASE 1, CHLOROPLASTIC/AMYLOPLASTIC"/>
    <property type="match status" value="1"/>
</dbReference>
<sequence length="477" mass="53753">MKKILFVTSEAHPLIKTGGLADVSGSLPKALVELGEDVRIIMPNYQDIKTTEEVRYLSTVYVNNYAVNILETRLPGTDVIVWLVDSPEHFNFPGNPYLDEHGNPWTNSAARFALFCRVTVEVAMNRSYLDWKPDIVHCNDWQSGLVPALLSLEYSRPATIFTIHNMAYQGLFPNATYLSLNLPGQLWHPYGIEFHDMLSFIKGGLVYSDRITTVSPTYAEEIQTAEFGYGLEGLLSYRKDFLSGIINGIDVDYWNPETDPNIPQTFNRLTLNKKPLNKTALQERLSLPVDKNIPVIGLISRLVEQKGIDLILKCLPEMLTHPLQIVLLGNGDKSFEQHLYNFVDSHPDKVSITIGYDETLAHMIEAGADIFLMPSRFEPCGLNQIYSQRYGTVPIVRKTGGLADTVVDTVPETLSNNTATGFVFNEASPGALMEAIKRALILYDHPKTWKKLQINGMQKDYSWIKSAQQYMTLYSHL</sequence>
<evidence type="ECO:0000256" key="7">
    <source>
        <dbReference type="ARBA" id="ARBA00022676"/>
    </source>
</evidence>
<comment type="function">
    <text evidence="2 11">Synthesizes alpha-1,4-glucan chains using ADP-glucose.</text>
</comment>
<dbReference type="Pfam" id="PF08323">
    <property type="entry name" value="Glyco_transf_5"/>
    <property type="match status" value="1"/>
</dbReference>
<evidence type="ECO:0000256" key="5">
    <source>
        <dbReference type="ARBA" id="ARBA00012588"/>
    </source>
</evidence>
<proteinExistence type="inferred from homology"/>
<evidence type="ECO:0000259" key="12">
    <source>
        <dbReference type="Pfam" id="PF00534"/>
    </source>
</evidence>
<comment type="similarity">
    <text evidence="4 11">Belongs to the glycosyltransferase 1 family. Bacterial/plant glycogen synthase subfamily.</text>
</comment>
<comment type="catalytic activity">
    <reaction evidence="1 11">
        <text>[(1-&gt;4)-alpha-D-glucosyl](n) + ADP-alpha-D-glucose = [(1-&gt;4)-alpha-D-glucosyl](n+1) + ADP + H(+)</text>
        <dbReference type="Rhea" id="RHEA:18189"/>
        <dbReference type="Rhea" id="RHEA-COMP:9584"/>
        <dbReference type="Rhea" id="RHEA-COMP:9587"/>
        <dbReference type="ChEBI" id="CHEBI:15378"/>
        <dbReference type="ChEBI" id="CHEBI:15444"/>
        <dbReference type="ChEBI" id="CHEBI:57498"/>
        <dbReference type="ChEBI" id="CHEBI:456216"/>
        <dbReference type="EC" id="2.4.1.21"/>
    </reaction>
</comment>
<dbReference type="GO" id="GO:0004373">
    <property type="term" value="F:alpha-1,4-glucan glucosyltransferase (UDP-glucose donor) activity"/>
    <property type="evidence" value="ECO:0007669"/>
    <property type="project" value="InterPro"/>
</dbReference>
<evidence type="ECO:0000256" key="1">
    <source>
        <dbReference type="ARBA" id="ARBA00001478"/>
    </source>
</evidence>
<protein>
    <recommendedName>
        <fullName evidence="6 11">Glycogen synthase</fullName>
        <ecNumber evidence="5 11">2.4.1.21</ecNumber>
    </recommendedName>
    <alternativeName>
        <fullName evidence="10 11">Starch [bacterial glycogen] synthase</fullName>
    </alternativeName>
</protein>
<evidence type="ECO:0000256" key="2">
    <source>
        <dbReference type="ARBA" id="ARBA00002764"/>
    </source>
</evidence>
<comment type="caution">
    <text evidence="14">The sequence shown here is derived from an EMBL/GenBank/DDBJ whole genome shotgun (WGS) entry which is preliminary data.</text>
</comment>
<dbReference type="HAMAP" id="MF_00484">
    <property type="entry name" value="Glycogen_synth"/>
    <property type="match status" value="1"/>
</dbReference>
<dbReference type="EMBL" id="JAQSDF010000010">
    <property type="protein sequence ID" value="MDI1230534.1"/>
    <property type="molecule type" value="Genomic_DNA"/>
</dbReference>
<evidence type="ECO:0000256" key="3">
    <source>
        <dbReference type="ARBA" id="ARBA00004964"/>
    </source>
</evidence>
<dbReference type="AlphaFoldDB" id="A0AA43Q2I4"/>
<dbReference type="GO" id="GO:0009011">
    <property type="term" value="F:alpha-1,4-glucan glucosyltransferase (ADP-glucose donor) activity"/>
    <property type="evidence" value="ECO:0007669"/>
    <property type="project" value="UniProtKB-UniRule"/>
</dbReference>
<dbReference type="InterPro" id="IPR011835">
    <property type="entry name" value="GS/SS"/>
</dbReference>
<evidence type="ECO:0000256" key="9">
    <source>
        <dbReference type="ARBA" id="ARBA00023056"/>
    </source>
</evidence>
<dbReference type="EC" id="2.4.1.21" evidence="5 11"/>
<dbReference type="SUPFAM" id="SSF53756">
    <property type="entry name" value="UDP-Glycosyltransferase/glycogen phosphorylase"/>
    <property type="match status" value="1"/>
</dbReference>
<dbReference type="GO" id="GO:0005978">
    <property type="term" value="P:glycogen biosynthetic process"/>
    <property type="evidence" value="ECO:0007669"/>
    <property type="project" value="UniProtKB-UniRule"/>
</dbReference>
<evidence type="ECO:0000256" key="8">
    <source>
        <dbReference type="ARBA" id="ARBA00022679"/>
    </source>
</evidence>
<evidence type="ECO:0000313" key="15">
    <source>
        <dbReference type="Proteomes" id="UP001160519"/>
    </source>
</evidence>
<dbReference type="Proteomes" id="UP001160519">
    <property type="component" value="Unassembled WGS sequence"/>
</dbReference>
<evidence type="ECO:0000313" key="14">
    <source>
        <dbReference type="EMBL" id="MDI1230534.1"/>
    </source>
</evidence>
<evidence type="ECO:0000256" key="6">
    <source>
        <dbReference type="ARBA" id="ARBA00019935"/>
    </source>
</evidence>
<dbReference type="InterPro" id="IPR001296">
    <property type="entry name" value="Glyco_trans_1"/>
</dbReference>
<keyword evidence="9 11" id="KW-0320">Glycogen biosynthesis</keyword>
<comment type="pathway">
    <text evidence="3 11">Glycan biosynthesis; glycogen biosynthesis.</text>
</comment>
<dbReference type="Gene3D" id="3.40.50.2000">
    <property type="entry name" value="Glycogen Phosphorylase B"/>
    <property type="match status" value="2"/>
</dbReference>
<dbReference type="PANTHER" id="PTHR45825:SF11">
    <property type="entry name" value="ALPHA AMYLASE DOMAIN-CONTAINING PROTEIN"/>
    <property type="match status" value="1"/>
</dbReference>
<name>A0AA43Q2I4_9GAMM</name>
<dbReference type="NCBIfam" id="TIGR02095">
    <property type="entry name" value="glgA"/>
    <property type="match status" value="1"/>
</dbReference>
<feature type="binding site" evidence="11">
    <location>
        <position position="16"/>
    </location>
    <ligand>
        <name>ADP-alpha-D-glucose</name>
        <dbReference type="ChEBI" id="CHEBI:57498"/>
    </ligand>
</feature>